<reference evidence="1 2" key="1">
    <citation type="journal article" date="2014" name="PLoS ONE">
        <title>Global Analysis of Gene Expression Profiles in Physic Nut (Jatropha curcas L.) Seedlings Exposed to Salt Stress.</title>
        <authorList>
            <person name="Zhang L."/>
            <person name="Zhang C."/>
            <person name="Wu P."/>
            <person name="Chen Y."/>
            <person name="Li M."/>
            <person name="Jiang H."/>
            <person name="Wu G."/>
        </authorList>
    </citation>
    <scope>NUCLEOTIDE SEQUENCE [LARGE SCALE GENOMIC DNA]</scope>
    <source>
        <strain evidence="2">cv. GZQX0401</strain>
        <tissue evidence="1">Young leaves</tissue>
    </source>
</reference>
<accession>A0A067JDC2</accession>
<dbReference type="InterPro" id="IPR027949">
    <property type="entry name" value="Chloroplast_duf"/>
</dbReference>
<dbReference type="STRING" id="180498.A0A067JDC2"/>
<dbReference type="Proteomes" id="UP000027138">
    <property type="component" value="Unassembled WGS sequence"/>
</dbReference>
<evidence type="ECO:0000313" key="2">
    <source>
        <dbReference type="Proteomes" id="UP000027138"/>
    </source>
</evidence>
<proteinExistence type="predicted"/>
<sequence>MEELTFTSDDCRVPKTTISTETENLYNNKSDPMVIAKLYAIIEAVADRVEMHKNIGEQRDNWNHLLLTSVNALTLAAATMCGFAATNTVFKVSSIILYVAATGFLAIMNTIQPSQLAEEQRNAARLFKQLHAQIHTMISIGSPTMDDVNEAMEKVLALDKAYPLPLLGAMLEKYPANVEPAAWWPQRKPKQNKGHIRNGNGWNKELEDEMRNILGVLKRNDKADYLKLGSEALKVHKMLAISGPILTGLGALGSAFVGINNPLAVTVGVVSGALASIVNTMEHGAQVGMVVEMYRSNAGFFKLMEESIEFNISERRENGELFEMKTALLLGRSISELKNLAASSSSTTEEFASKLF</sequence>
<evidence type="ECO:0008006" key="3">
    <source>
        <dbReference type="Google" id="ProtNLM"/>
    </source>
</evidence>
<dbReference type="PANTHER" id="PTHR33358">
    <property type="entry name" value="F-BOX PROTEIN WITH A DOMAIN PROTEIN"/>
    <property type="match status" value="1"/>
</dbReference>
<keyword evidence="2" id="KW-1185">Reference proteome</keyword>
<dbReference type="OrthoDB" id="1897643at2759"/>
<organism evidence="1 2">
    <name type="scientific">Jatropha curcas</name>
    <name type="common">Barbados nut</name>
    <dbReference type="NCBI Taxonomy" id="180498"/>
    <lineage>
        <taxon>Eukaryota</taxon>
        <taxon>Viridiplantae</taxon>
        <taxon>Streptophyta</taxon>
        <taxon>Embryophyta</taxon>
        <taxon>Tracheophyta</taxon>
        <taxon>Spermatophyta</taxon>
        <taxon>Magnoliopsida</taxon>
        <taxon>eudicotyledons</taxon>
        <taxon>Gunneridae</taxon>
        <taxon>Pentapetalae</taxon>
        <taxon>rosids</taxon>
        <taxon>fabids</taxon>
        <taxon>Malpighiales</taxon>
        <taxon>Euphorbiaceae</taxon>
        <taxon>Crotonoideae</taxon>
        <taxon>Jatropheae</taxon>
        <taxon>Jatropha</taxon>
    </lineage>
</organism>
<protein>
    <recommendedName>
        <fullName evidence="3">F-box protein</fullName>
    </recommendedName>
</protein>
<name>A0A067JDC2_JATCU</name>
<dbReference type="PANTHER" id="PTHR33358:SF16">
    <property type="entry name" value="F-BOX PROTEIN"/>
    <property type="match status" value="1"/>
</dbReference>
<gene>
    <name evidence="1" type="ORF">JCGZ_21194</name>
</gene>
<dbReference type="Pfam" id="PF14476">
    <property type="entry name" value="Chloroplast_duf"/>
    <property type="match status" value="1"/>
</dbReference>
<dbReference type="AlphaFoldDB" id="A0A067JDC2"/>
<evidence type="ECO:0000313" key="1">
    <source>
        <dbReference type="EMBL" id="KDP20723.1"/>
    </source>
</evidence>
<dbReference type="EMBL" id="KK915662">
    <property type="protein sequence ID" value="KDP20723.1"/>
    <property type="molecule type" value="Genomic_DNA"/>
</dbReference>